<feature type="domain" description="HMA" evidence="1">
    <location>
        <begin position="2"/>
        <end position="67"/>
    </location>
</feature>
<keyword evidence="3" id="KW-1185">Reference proteome</keyword>
<name>A0A084JBB3_9CLOT</name>
<dbReference type="SUPFAM" id="SSF55008">
    <property type="entry name" value="HMA, heavy metal-associated domain"/>
    <property type="match status" value="1"/>
</dbReference>
<evidence type="ECO:0000313" key="3">
    <source>
        <dbReference type="Proteomes" id="UP000028542"/>
    </source>
</evidence>
<dbReference type="AlphaFoldDB" id="A0A084JBB3"/>
<dbReference type="Pfam" id="PF00403">
    <property type="entry name" value="HMA"/>
    <property type="match status" value="1"/>
</dbReference>
<dbReference type="GO" id="GO:0046872">
    <property type="term" value="F:metal ion binding"/>
    <property type="evidence" value="ECO:0007669"/>
    <property type="project" value="InterPro"/>
</dbReference>
<protein>
    <submittedName>
        <fullName evidence="2">Heavy metal transporter</fullName>
    </submittedName>
</protein>
<dbReference type="InterPro" id="IPR006121">
    <property type="entry name" value="HMA_dom"/>
</dbReference>
<gene>
    <name evidence="2" type="ORF">IO99_10200</name>
</gene>
<proteinExistence type="predicted"/>
<organism evidence="2 3">
    <name type="scientific">Clostridium sulfidigenes</name>
    <dbReference type="NCBI Taxonomy" id="318464"/>
    <lineage>
        <taxon>Bacteria</taxon>
        <taxon>Bacillati</taxon>
        <taxon>Bacillota</taxon>
        <taxon>Clostridia</taxon>
        <taxon>Eubacteriales</taxon>
        <taxon>Clostridiaceae</taxon>
        <taxon>Clostridium</taxon>
    </lineage>
</organism>
<dbReference type="eggNOG" id="COG2608">
    <property type="taxonomic scope" value="Bacteria"/>
</dbReference>
<dbReference type="Gene3D" id="3.30.70.100">
    <property type="match status" value="1"/>
</dbReference>
<evidence type="ECO:0000313" key="2">
    <source>
        <dbReference type="EMBL" id="KEZ86247.1"/>
    </source>
</evidence>
<sequence>MKSVHYNVSGLVNSESRTKLNNSLDKINGVQQVCVDIARSTVEVNYNSPATPEEIKDCICHTGYIVK</sequence>
<dbReference type="InterPro" id="IPR036163">
    <property type="entry name" value="HMA_dom_sf"/>
</dbReference>
<evidence type="ECO:0000259" key="1">
    <source>
        <dbReference type="PROSITE" id="PS50846"/>
    </source>
</evidence>
<accession>A0A084JBB3</accession>
<reference evidence="2 3" key="1">
    <citation type="submission" date="2014-07" db="EMBL/GenBank/DDBJ databases">
        <title>Draft genome of Clostridium sulfidigenes 113A isolated from sediments associated with methane hydrate from Krishna Godavari basin.</title>
        <authorList>
            <person name="Honkalas V.S."/>
            <person name="Dabir A.P."/>
            <person name="Arora P."/>
            <person name="Dhakephalkar P.K."/>
        </authorList>
    </citation>
    <scope>NUCLEOTIDE SEQUENCE [LARGE SCALE GENOMIC DNA]</scope>
    <source>
        <strain evidence="2 3">113A</strain>
    </source>
</reference>
<dbReference type="STRING" id="318464.IO99_10200"/>
<dbReference type="EMBL" id="JPMD01000024">
    <property type="protein sequence ID" value="KEZ86247.1"/>
    <property type="molecule type" value="Genomic_DNA"/>
</dbReference>
<dbReference type="Proteomes" id="UP000028542">
    <property type="component" value="Unassembled WGS sequence"/>
</dbReference>
<comment type="caution">
    <text evidence="2">The sequence shown here is derived from an EMBL/GenBank/DDBJ whole genome shotgun (WGS) entry which is preliminary data.</text>
</comment>
<dbReference type="PROSITE" id="PS50846">
    <property type="entry name" value="HMA_2"/>
    <property type="match status" value="1"/>
</dbReference>
<dbReference type="CDD" id="cd00371">
    <property type="entry name" value="HMA"/>
    <property type="match status" value="1"/>
</dbReference>
<dbReference type="RefSeq" id="WP_035132886.1">
    <property type="nucleotide sequence ID" value="NZ_JPMD01000024.1"/>
</dbReference>